<evidence type="ECO:0000313" key="2">
    <source>
        <dbReference type="Proteomes" id="UP000230750"/>
    </source>
</evidence>
<protein>
    <submittedName>
        <fullName evidence="1">Uncharacterized protein</fullName>
    </submittedName>
</protein>
<keyword evidence="2" id="KW-1185">Reference proteome</keyword>
<reference evidence="1 2" key="1">
    <citation type="journal article" date="2017" name="PLoS Biol.">
        <title>The sea cucumber genome provides insights into morphological evolution and visceral regeneration.</title>
        <authorList>
            <person name="Zhang X."/>
            <person name="Sun L."/>
            <person name="Yuan J."/>
            <person name="Sun Y."/>
            <person name="Gao Y."/>
            <person name="Zhang L."/>
            <person name="Li S."/>
            <person name="Dai H."/>
            <person name="Hamel J.F."/>
            <person name="Liu C."/>
            <person name="Yu Y."/>
            <person name="Liu S."/>
            <person name="Lin W."/>
            <person name="Guo K."/>
            <person name="Jin S."/>
            <person name="Xu P."/>
            <person name="Storey K.B."/>
            <person name="Huan P."/>
            <person name="Zhang T."/>
            <person name="Zhou Y."/>
            <person name="Zhang J."/>
            <person name="Lin C."/>
            <person name="Li X."/>
            <person name="Xing L."/>
            <person name="Huo D."/>
            <person name="Sun M."/>
            <person name="Wang L."/>
            <person name="Mercier A."/>
            <person name="Li F."/>
            <person name="Yang H."/>
            <person name="Xiang J."/>
        </authorList>
    </citation>
    <scope>NUCLEOTIDE SEQUENCE [LARGE SCALE GENOMIC DNA]</scope>
    <source>
        <strain evidence="1">Shaxun</strain>
        <tissue evidence="1">Muscle</tissue>
    </source>
</reference>
<dbReference type="AlphaFoldDB" id="A0A2G8KZZ4"/>
<dbReference type="InterPro" id="IPR008936">
    <property type="entry name" value="Rho_GTPase_activation_prot"/>
</dbReference>
<sequence length="107" mass="12274">MKLNNYYLHIQSLGRTDTEDLALECNLLQEVIYMEPCLAPTGGACNPELRQTFDLVSTQYELFKYLKTYQEPILRGLQEDDICEEADMSGKLKTLLDNIEDYTGNAQ</sequence>
<gene>
    <name evidence="1" type="ORF">BSL78_09497</name>
</gene>
<accession>A0A2G8KZZ4</accession>
<organism evidence="1 2">
    <name type="scientific">Stichopus japonicus</name>
    <name type="common">Sea cucumber</name>
    <dbReference type="NCBI Taxonomy" id="307972"/>
    <lineage>
        <taxon>Eukaryota</taxon>
        <taxon>Metazoa</taxon>
        <taxon>Echinodermata</taxon>
        <taxon>Eleutherozoa</taxon>
        <taxon>Echinozoa</taxon>
        <taxon>Holothuroidea</taxon>
        <taxon>Aspidochirotacea</taxon>
        <taxon>Aspidochirotida</taxon>
        <taxon>Stichopodidae</taxon>
        <taxon>Apostichopus</taxon>
    </lineage>
</organism>
<proteinExistence type="predicted"/>
<dbReference type="Gene3D" id="1.10.506.10">
    <property type="entry name" value="GTPase Activation - p120gap, domain 1"/>
    <property type="match status" value="1"/>
</dbReference>
<evidence type="ECO:0000313" key="1">
    <source>
        <dbReference type="EMBL" id="PIK53579.1"/>
    </source>
</evidence>
<dbReference type="EMBL" id="MRZV01000280">
    <property type="protein sequence ID" value="PIK53579.1"/>
    <property type="molecule type" value="Genomic_DNA"/>
</dbReference>
<comment type="caution">
    <text evidence="1">The sequence shown here is derived from an EMBL/GenBank/DDBJ whole genome shotgun (WGS) entry which is preliminary data.</text>
</comment>
<dbReference type="Proteomes" id="UP000230750">
    <property type="component" value="Unassembled WGS sequence"/>
</dbReference>
<name>A0A2G8KZZ4_STIJA</name>